<dbReference type="PANTHER" id="PTHR42852">
    <property type="entry name" value="THIOL:DISULFIDE INTERCHANGE PROTEIN DSBE"/>
    <property type="match status" value="1"/>
</dbReference>
<dbReference type="EMBL" id="JXQQ01000005">
    <property type="protein sequence ID" value="KIQ36851.1"/>
    <property type="molecule type" value="Genomic_DNA"/>
</dbReference>
<gene>
    <name evidence="3" type="ORF">RT97_01565</name>
</gene>
<evidence type="ECO:0000259" key="2">
    <source>
        <dbReference type="PROSITE" id="PS51352"/>
    </source>
</evidence>
<organism evidence="3 4">
    <name type="scientific">Variovorax paradoxus</name>
    <dbReference type="NCBI Taxonomy" id="34073"/>
    <lineage>
        <taxon>Bacteria</taxon>
        <taxon>Pseudomonadati</taxon>
        <taxon>Pseudomonadota</taxon>
        <taxon>Betaproteobacteria</taxon>
        <taxon>Burkholderiales</taxon>
        <taxon>Comamonadaceae</taxon>
        <taxon>Variovorax</taxon>
    </lineage>
</organism>
<dbReference type="SUPFAM" id="SSF52833">
    <property type="entry name" value="Thioredoxin-like"/>
    <property type="match status" value="1"/>
</dbReference>
<dbReference type="PANTHER" id="PTHR42852:SF13">
    <property type="entry name" value="PROTEIN DIPZ"/>
    <property type="match status" value="1"/>
</dbReference>
<dbReference type="Pfam" id="PF08534">
    <property type="entry name" value="Redoxin"/>
    <property type="match status" value="1"/>
</dbReference>
<dbReference type="InterPro" id="IPR050553">
    <property type="entry name" value="Thioredoxin_ResA/DsbE_sf"/>
</dbReference>
<dbReference type="AlphaFoldDB" id="A0A0D0MW38"/>
<comment type="caution">
    <text evidence="3">The sequence shown here is derived from an EMBL/GenBank/DDBJ whole genome shotgun (WGS) entry which is preliminary data.</text>
</comment>
<name>A0A0D0MW38_VARPD</name>
<dbReference type="RefSeq" id="WP_042577019.1">
    <property type="nucleotide sequence ID" value="NZ_JXQQ01000005.1"/>
</dbReference>
<protein>
    <submittedName>
        <fullName evidence="3">Alkyl hydroperoxide reductase</fullName>
    </submittedName>
</protein>
<dbReference type="Proteomes" id="UP000032067">
    <property type="component" value="Unassembled WGS sequence"/>
</dbReference>
<dbReference type="CDD" id="cd02966">
    <property type="entry name" value="TlpA_like_family"/>
    <property type="match status" value="1"/>
</dbReference>
<accession>A0A0D0MW38</accession>
<feature type="region of interest" description="Disordered" evidence="1">
    <location>
        <begin position="161"/>
        <end position="195"/>
    </location>
</feature>
<dbReference type="Gene3D" id="3.40.30.10">
    <property type="entry name" value="Glutaredoxin"/>
    <property type="match status" value="1"/>
</dbReference>
<dbReference type="InterPro" id="IPR036249">
    <property type="entry name" value="Thioredoxin-like_sf"/>
</dbReference>
<dbReference type="InterPro" id="IPR013766">
    <property type="entry name" value="Thioredoxin_domain"/>
</dbReference>
<evidence type="ECO:0000313" key="3">
    <source>
        <dbReference type="EMBL" id="KIQ36851.1"/>
    </source>
</evidence>
<dbReference type="InterPro" id="IPR013740">
    <property type="entry name" value="Redoxin"/>
</dbReference>
<dbReference type="OrthoDB" id="9811352at2"/>
<reference evidence="3 4" key="1">
    <citation type="submission" date="2014-12" db="EMBL/GenBank/DDBJ databases">
        <title>16Stimator: statistical estimation of ribosomal gene copy numbers from draft genome assemblies.</title>
        <authorList>
            <person name="Perisin M.A."/>
            <person name="Vetter M."/>
            <person name="Gilbert J.A."/>
            <person name="Bergelson J."/>
        </authorList>
    </citation>
    <scope>NUCLEOTIDE SEQUENCE [LARGE SCALE GENOMIC DNA]</scope>
    <source>
        <strain evidence="3 4">MEDvA23</strain>
    </source>
</reference>
<evidence type="ECO:0000256" key="1">
    <source>
        <dbReference type="SAM" id="MobiDB-lite"/>
    </source>
</evidence>
<sequence>MSATYAEAPALQVDRWLNTEVPLTLESLRGRVVVLHAFQMLCPACVSHALPQAKKTRQLFAASDVAVIGLHTVFEHHDVMTAAALDAFVREYRYTFPIGIDTPSRGSIPATMREYQLQGTPSTVLIDRQGRIRLSHFGLLDDMALGGAIGQLAAETAPAALAAAPSSQGQPGPQAAGVCDDDRCPTGTARRNPNA</sequence>
<feature type="domain" description="Thioredoxin" evidence="2">
    <location>
        <begin position="2"/>
        <end position="154"/>
    </location>
</feature>
<dbReference type="GO" id="GO:0016491">
    <property type="term" value="F:oxidoreductase activity"/>
    <property type="evidence" value="ECO:0007669"/>
    <property type="project" value="InterPro"/>
</dbReference>
<dbReference type="PROSITE" id="PS51352">
    <property type="entry name" value="THIOREDOXIN_2"/>
    <property type="match status" value="1"/>
</dbReference>
<proteinExistence type="predicted"/>
<evidence type="ECO:0000313" key="4">
    <source>
        <dbReference type="Proteomes" id="UP000032067"/>
    </source>
</evidence>